<feature type="compositionally biased region" description="Polar residues" evidence="2">
    <location>
        <begin position="48"/>
        <end position="62"/>
    </location>
</feature>
<dbReference type="SUPFAM" id="SSF160369">
    <property type="entry name" value="Ribosomal protein L10-like"/>
    <property type="match status" value="1"/>
</dbReference>
<sequence>MPPRLRIPSSQLSRTLRRQRVGGPQYEISIRCASTAAAAAATPGPSMDQMNTSTAPASQFHPTQPPSHRRPEERRSQLLRQYTSLIRTSPLMVLFQHNNLQSIEWVAIRRELSLALQKVDEQLASEGRRLPPLAPHIKLQIIQTRIFEVALRIVEYFRPDKEELEAKRRTAEQTSEIPSRFDPRDDPTLTHDLSRAVHDAVMYKKGKHELSTLLVGPIAVLSFPNVSPEHLKAALSVLAPKATGFPVPSRKTNPGWHEQTVQDGLQKLMLLAARVDGKVFDLDETKWVGSIEGGIDGLRAQLVAALQSISASVTSTLEGASKSLYLTLESRRSVLEEEQKGGKEEDSVCSPSQNFAPS</sequence>
<dbReference type="EMBL" id="LASV01000172">
    <property type="protein sequence ID" value="KKA21692.1"/>
    <property type="molecule type" value="Genomic_DNA"/>
</dbReference>
<proteinExistence type="inferred from homology"/>
<feature type="region of interest" description="Disordered" evidence="2">
    <location>
        <begin position="35"/>
        <end position="74"/>
    </location>
</feature>
<dbReference type="AlphaFoldDB" id="A0A0F4YTU8"/>
<dbReference type="OrthoDB" id="360689at2759"/>
<dbReference type="Gene3D" id="3.30.70.1730">
    <property type="match status" value="1"/>
</dbReference>
<feature type="region of interest" description="Disordered" evidence="2">
    <location>
        <begin position="167"/>
        <end position="189"/>
    </location>
</feature>
<evidence type="ECO:0000256" key="1">
    <source>
        <dbReference type="ARBA" id="ARBA00008889"/>
    </source>
</evidence>
<comment type="caution">
    <text evidence="3">The sequence shown here is derived from an EMBL/GenBank/DDBJ whole genome shotgun (WGS) entry which is preliminary data.</text>
</comment>
<feature type="compositionally biased region" description="Basic and acidic residues" evidence="2">
    <location>
        <begin position="179"/>
        <end position="189"/>
    </location>
</feature>
<feature type="region of interest" description="Disordered" evidence="2">
    <location>
        <begin position="336"/>
        <end position="358"/>
    </location>
</feature>
<name>A0A0F4YTU8_RASE3</name>
<dbReference type="InterPro" id="IPR047865">
    <property type="entry name" value="Ribosomal_uL10_bac_type"/>
</dbReference>
<dbReference type="GeneID" id="25316627"/>
<organism evidence="3 4">
    <name type="scientific">Rasamsonia emersonii (strain ATCC 16479 / CBS 393.64 / IMI 116815)</name>
    <dbReference type="NCBI Taxonomy" id="1408163"/>
    <lineage>
        <taxon>Eukaryota</taxon>
        <taxon>Fungi</taxon>
        <taxon>Dikarya</taxon>
        <taxon>Ascomycota</taxon>
        <taxon>Pezizomycotina</taxon>
        <taxon>Eurotiomycetes</taxon>
        <taxon>Eurotiomycetidae</taxon>
        <taxon>Eurotiales</taxon>
        <taxon>Trichocomaceae</taxon>
        <taxon>Rasamsonia</taxon>
    </lineage>
</organism>
<dbReference type="RefSeq" id="XP_013328304.1">
    <property type="nucleotide sequence ID" value="XM_013472850.1"/>
</dbReference>
<protein>
    <submittedName>
        <fullName evidence="3">Uncharacterized protein</fullName>
    </submittedName>
</protein>
<reference evidence="3 4" key="1">
    <citation type="submission" date="2015-04" db="EMBL/GenBank/DDBJ databases">
        <authorList>
            <person name="Heijne W.H."/>
            <person name="Fedorova N.D."/>
            <person name="Nierman W.C."/>
            <person name="Vollebregt A.W."/>
            <person name="Zhao Z."/>
            <person name="Wu L."/>
            <person name="Kumar M."/>
            <person name="Stam H."/>
            <person name="van den Berg M.A."/>
            <person name="Pel H.J."/>
        </authorList>
    </citation>
    <scope>NUCLEOTIDE SEQUENCE [LARGE SCALE GENOMIC DNA]</scope>
    <source>
        <strain evidence="3 4">CBS 393.64</strain>
    </source>
</reference>
<feature type="compositionally biased region" description="Basic and acidic residues" evidence="2">
    <location>
        <begin position="336"/>
        <end position="346"/>
    </location>
</feature>
<evidence type="ECO:0000313" key="4">
    <source>
        <dbReference type="Proteomes" id="UP000053958"/>
    </source>
</evidence>
<accession>A0A0F4YTU8</accession>
<dbReference type="PANTHER" id="PTHR11560">
    <property type="entry name" value="39S RIBOSOMAL PROTEIN L10, MITOCHONDRIAL"/>
    <property type="match status" value="1"/>
</dbReference>
<comment type="similarity">
    <text evidence="1">Belongs to the universal ribosomal protein uL10 family.</text>
</comment>
<dbReference type="Proteomes" id="UP000053958">
    <property type="component" value="Unassembled WGS sequence"/>
</dbReference>
<evidence type="ECO:0000256" key="2">
    <source>
        <dbReference type="SAM" id="MobiDB-lite"/>
    </source>
</evidence>
<gene>
    <name evidence="3" type="ORF">T310_4279</name>
</gene>
<dbReference type="InterPro" id="IPR043141">
    <property type="entry name" value="Ribosomal_uL10-like_sf"/>
</dbReference>
<feature type="compositionally biased region" description="Polar residues" evidence="2">
    <location>
        <begin position="349"/>
        <end position="358"/>
    </location>
</feature>
<dbReference type="STRING" id="1408163.A0A0F4YTU8"/>
<feature type="region of interest" description="Disordered" evidence="2">
    <location>
        <begin position="1"/>
        <end position="21"/>
    </location>
</feature>
<evidence type="ECO:0000313" key="3">
    <source>
        <dbReference type="EMBL" id="KKA21692.1"/>
    </source>
</evidence>
<keyword evidence="4" id="KW-1185">Reference proteome</keyword>